<dbReference type="PANTHER" id="PTHR42695:SF5">
    <property type="entry name" value="GLUTAMINE AMIDOTRANSFERASE YLR126C-RELATED"/>
    <property type="match status" value="1"/>
</dbReference>
<feature type="region of interest" description="Disordered" evidence="1">
    <location>
        <begin position="1"/>
        <end position="23"/>
    </location>
</feature>
<dbReference type="InterPro" id="IPR044992">
    <property type="entry name" value="ChyE-like"/>
</dbReference>
<feature type="compositionally biased region" description="Basic and acidic residues" evidence="1">
    <location>
        <begin position="11"/>
        <end position="21"/>
    </location>
</feature>
<dbReference type="Pfam" id="PF00117">
    <property type="entry name" value="GATase"/>
    <property type="match status" value="1"/>
</dbReference>
<evidence type="ECO:0000256" key="1">
    <source>
        <dbReference type="SAM" id="MobiDB-lite"/>
    </source>
</evidence>
<evidence type="ECO:0000259" key="2">
    <source>
        <dbReference type="Pfam" id="PF00117"/>
    </source>
</evidence>
<feature type="domain" description="Glutamine amidotransferase" evidence="2">
    <location>
        <begin position="60"/>
        <end position="205"/>
    </location>
</feature>
<sequence length="284" mass="30404">MSFLVAESEPPDARAHRRDSVGRSSGETYAALLETIAPGATITRITPADDGATPPGIAEIAEYDAVFLTGSPLHLYDDSPECRRIIAFMRDVFGAGVPSFGSCAGLQVAVVAAGGRVRAMGERREAGFARRIAPTTAGRDHPLLHGRPPAYDAPAIHTDEVAELPAGATLLAGNAVTAVQAAEICHGDGVFWGVQYHPEIDLGEVAAALRRQADDLIEHRLARDEVDVAAQAELVETLHAAPERRDLAWRLGLDSQVIDAATRSTEIRNFIERLVLPTRARRRG</sequence>
<evidence type="ECO:0000313" key="3">
    <source>
        <dbReference type="EMBL" id="MBW6531209.1"/>
    </source>
</evidence>
<dbReference type="EMBL" id="JAHXZN010000003">
    <property type="protein sequence ID" value="MBW6531209.1"/>
    <property type="molecule type" value="Genomic_DNA"/>
</dbReference>
<organism evidence="3 4">
    <name type="scientific">Sphingomonas citri</name>
    <dbReference type="NCBI Taxonomy" id="2862499"/>
    <lineage>
        <taxon>Bacteria</taxon>
        <taxon>Pseudomonadati</taxon>
        <taxon>Pseudomonadota</taxon>
        <taxon>Alphaproteobacteria</taxon>
        <taxon>Sphingomonadales</taxon>
        <taxon>Sphingomonadaceae</taxon>
        <taxon>Sphingomonas</taxon>
    </lineage>
</organism>
<dbReference type="Proteomes" id="UP000759103">
    <property type="component" value="Unassembled WGS sequence"/>
</dbReference>
<dbReference type="SUPFAM" id="SSF52317">
    <property type="entry name" value="Class I glutamine amidotransferase-like"/>
    <property type="match status" value="1"/>
</dbReference>
<dbReference type="InterPro" id="IPR017926">
    <property type="entry name" value="GATASE"/>
</dbReference>
<protein>
    <submittedName>
        <fullName evidence="3">Type 1 glutamine amidotransferase</fullName>
    </submittedName>
</protein>
<keyword evidence="3" id="KW-0315">Glutamine amidotransferase</keyword>
<gene>
    <name evidence="3" type="ORF">KZ820_10730</name>
</gene>
<name>A0ABS7BNL4_9SPHN</name>
<accession>A0ABS7BNL4</accession>
<dbReference type="PANTHER" id="PTHR42695">
    <property type="entry name" value="GLUTAMINE AMIDOTRANSFERASE YLR126C-RELATED"/>
    <property type="match status" value="1"/>
</dbReference>
<dbReference type="CDD" id="cd01741">
    <property type="entry name" value="GATase1_1"/>
    <property type="match status" value="1"/>
</dbReference>
<evidence type="ECO:0000313" key="4">
    <source>
        <dbReference type="Proteomes" id="UP000759103"/>
    </source>
</evidence>
<reference evidence="3 4" key="1">
    <citation type="submission" date="2021-07" db="EMBL/GenBank/DDBJ databases">
        <title>Sphingomonas sp.</title>
        <authorList>
            <person name="Feng G."/>
            <person name="Li J."/>
            <person name="Pan M."/>
        </authorList>
    </citation>
    <scope>NUCLEOTIDE SEQUENCE [LARGE SCALE GENOMIC DNA]</scope>
    <source>
        <strain evidence="3 4">RRHST34</strain>
    </source>
</reference>
<proteinExistence type="predicted"/>
<keyword evidence="4" id="KW-1185">Reference proteome</keyword>
<dbReference type="InterPro" id="IPR029062">
    <property type="entry name" value="Class_I_gatase-like"/>
</dbReference>
<dbReference type="PROSITE" id="PS51273">
    <property type="entry name" value="GATASE_TYPE_1"/>
    <property type="match status" value="1"/>
</dbReference>
<comment type="caution">
    <text evidence="3">The sequence shown here is derived from an EMBL/GenBank/DDBJ whole genome shotgun (WGS) entry which is preliminary data.</text>
</comment>
<dbReference type="Gene3D" id="3.40.50.880">
    <property type="match status" value="1"/>
</dbReference>